<evidence type="ECO:0000313" key="7">
    <source>
        <dbReference type="EMBL" id="MDR0184557.1"/>
    </source>
</evidence>
<evidence type="ECO:0000313" key="8">
    <source>
        <dbReference type="Proteomes" id="UP001233535"/>
    </source>
</evidence>
<sequence>MNVPNPNIAQTSTLMRVFRVCWALLMLGFLYAAMPSDAFAADSRCTTSSSGSLSMGNVSVPVGAANGTALGTPVQLTMTFNCTDVPSNAAGNNLYVQAGNLAVRDPADTGANGILFDTSIAGIALKITGSPDQASASQCLRCGPGSTAGFEIGPLNRSCSWVFQGWNWVQVCTATITQTFTAQFVKTGPVTPGVLQGKPLMQFWWYEYGTTASSGPMGTALTVNGGAQVAAVGCSVDTGSQNLAVTLPNISTSALPSVGSTAGRTRFNINLTCQSGTTASISFAPGASFNDANGVIAPAGGGGVARNVGIQLLNGAASAPVPFNATQSLGATPNGAWSVPFHAQYYRTSNNAITAGDVRGTLQFTMTYQ</sequence>
<dbReference type="PANTHER" id="PTHR33420:SF3">
    <property type="entry name" value="FIMBRIAL SUBUNIT ELFA"/>
    <property type="match status" value="1"/>
</dbReference>
<dbReference type="Gene3D" id="2.60.40.3310">
    <property type="match status" value="1"/>
</dbReference>
<keyword evidence="3 5" id="KW-0732">Signal</keyword>
<evidence type="ECO:0000256" key="2">
    <source>
        <dbReference type="ARBA" id="ARBA00006671"/>
    </source>
</evidence>
<evidence type="ECO:0000259" key="6">
    <source>
        <dbReference type="Pfam" id="PF00419"/>
    </source>
</evidence>
<protein>
    <submittedName>
        <fullName evidence="7">Fimbrial protein</fullName>
    </submittedName>
</protein>
<evidence type="ECO:0000256" key="5">
    <source>
        <dbReference type="SAM" id="SignalP"/>
    </source>
</evidence>
<feature type="signal peptide" evidence="5">
    <location>
        <begin position="1"/>
        <end position="40"/>
    </location>
</feature>
<comment type="similarity">
    <text evidence="2">Belongs to the fimbrial protein family.</text>
</comment>
<evidence type="ECO:0000256" key="3">
    <source>
        <dbReference type="ARBA" id="ARBA00022729"/>
    </source>
</evidence>
<proteinExistence type="inferred from homology"/>
<dbReference type="InterPro" id="IPR008966">
    <property type="entry name" value="Adhesion_dom_sf"/>
</dbReference>
<name>A0ABU1CHY1_9GAMM</name>
<comment type="caution">
    <text evidence="7">The sequence shown here is derived from an EMBL/GenBank/DDBJ whole genome shotgun (WGS) entry which is preliminary data.</text>
</comment>
<dbReference type="InterPro" id="IPR050263">
    <property type="entry name" value="Bact_Fimbrial_Adh_Pro"/>
</dbReference>
<dbReference type="SUPFAM" id="SSF49401">
    <property type="entry name" value="Bacterial adhesins"/>
    <property type="match status" value="1"/>
</dbReference>
<dbReference type="RefSeq" id="WP_309263671.1">
    <property type="nucleotide sequence ID" value="NZ_JARUHG010000006.1"/>
</dbReference>
<reference evidence="7 8" key="1">
    <citation type="submission" date="2023-04" db="EMBL/GenBank/DDBJ databases">
        <title>Lysobacter sp. strain UC isolated from soil sample.</title>
        <authorList>
            <person name="Choksket S."/>
            <person name="Harshvardhan F."/>
            <person name="Rana R."/>
            <person name="Patil P.B."/>
            <person name="Korpole S."/>
        </authorList>
    </citation>
    <scope>NUCLEOTIDE SEQUENCE [LARGE SCALE GENOMIC DNA]</scope>
    <source>
        <strain evidence="7 8">UC</strain>
    </source>
</reference>
<evidence type="ECO:0000256" key="1">
    <source>
        <dbReference type="ARBA" id="ARBA00004561"/>
    </source>
</evidence>
<dbReference type="PANTHER" id="PTHR33420">
    <property type="entry name" value="FIMBRIAL SUBUNIT ELFA-RELATED"/>
    <property type="match status" value="1"/>
</dbReference>
<dbReference type="Proteomes" id="UP001233535">
    <property type="component" value="Unassembled WGS sequence"/>
</dbReference>
<dbReference type="Pfam" id="PF00419">
    <property type="entry name" value="Fimbrial"/>
    <property type="match status" value="1"/>
</dbReference>
<comment type="subcellular location">
    <subcellularLocation>
        <location evidence="1">Fimbrium</location>
    </subcellularLocation>
</comment>
<keyword evidence="4" id="KW-0281">Fimbrium</keyword>
<evidence type="ECO:0000256" key="4">
    <source>
        <dbReference type="ARBA" id="ARBA00023263"/>
    </source>
</evidence>
<organism evidence="7 8">
    <name type="scientific">Lysobacter arvi</name>
    <dbReference type="NCBI Taxonomy" id="3038776"/>
    <lineage>
        <taxon>Bacteria</taxon>
        <taxon>Pseudomonadati</taxon>
        <taxon>Pseudomonadota</taxon>
        <taxon>Gammaproteobacteria</taxon>
        <taxon>Lysobacterales</taxon>
        <taxon>Lysobacteraceae</taxon>
        <taxon>Lysobacter</taxon>
    </lineage>
</organism>
<gene>
    <name evidence="7" type="ORF">P8609_16455</name>
</gene>
<dbReference type="InterPro" id="IPR036937">
    <property type="entry name" value="Adhesion_dom_fimbrial_sf"/>
</dbReference>
<dbReference type="Gene3D" id="2.60.40.1090">
    <property type="entry name" value="Fimbrial-type adhesion domain"/>
    <property type="match status" value="1"/>
</dbReference>
<feature type="chain" id="PRO_5045331912" evidence="5">
    <location>
        <begin position="41"/>
        <end position="369"/>
    </location>
</feature>
<feature type="domain" description="Fimbrial-type adhesion" evidence="6">
    <location>
        <begin position="229"/>
        <end position="369"/>
    </location>
</feature>
<dbReference type="InterPro" id="IPR000259">
    <property type="entry name" value="Adhesion_dom_fimbrial"/>
</dbReference>
<dbReference type="EMBL" id="JARUHG010000006">
    <property type="protein sequence ID" value="MDR0184557.1"/>
    <property type="molecule type" value="Genomic_DNA"/>
</dbReference>
<accession>A0ABU1CHY1</accession>
<keyword evidence="8" id="KW-1185">Reference proteome</keyword>